<sequence>MAKRGSSSFSATKVAKTGMVIGKLVEKLLAMEKEIGRLRHHVSVLSRRNHVLSGGKKKVTERKGKEEVAESMAGAGVADCGVADPEVVAHDEAAVAKVVEAADLGRVAERMAEGVAHGLSCGVGEVGVEWEVASVRESISNSIAMDSEQESSVFEEEEDMVVGGKIVVRMPGDRKRRVLDSGNRSVDSGGSGPLVVPLGPMSYGRGLGVLGDSGGHPLQMAQVIPRGPRLGDRAASGLSAGSVRTNPNLMGVSGGSDGRRQSPVVGGVSFSLPPVALYAEVWPEHDISSRTCDEQSKTRVDVWERIFGWTGRGTRKGDGGLGWCISTILHLMAGERKALPLIVLCGARENGRGLDPVVG</sequence>
<dbReference type="AlphaFoldDB" id="A0A2T7A6S6"/>
<dbReference type="Proteomes" id="UP000244722">
    <property type="component" value="Unassembled WGS sequence"/>
</dbReference>
<evidence type="ECO:0000256" key="1">
    <source>
        <dbReference type="SAM" id="MobiDB-lite"/>
    </source>
</evidence>
<comment type="caution">
    <text evidence="2">The sequence shown here is derived from an EMBL/GenBank/DDBJ whole genome shotgun (WGS) entry which is preliminary data.</text>
</comment>
<evidence type="ECO:0000313" key="3">
    <source>
        <dbReference type="Proteomes" id="UP000244722"/>
    </source>
</evidence>
<dbReference type="EMBL" id="NESQ01000012">
    <property type="protein sequence ID" value="PUU83447.1"/>
    <property type="molecule type" value="Genomic_DNA"/>
</dbReference>
<keyword evidence="3" id="KW-1185">Reference proteome</keyword>
<gene>
    <name evidence="2" type="ORF">B9Z19DRAFT_1119287</name>
</gene>
<accession>A0A2T7A6S6</accession>
<name>A0A2T7A6S6_TUBBO</name>
<proteinExistence type="predicted"/>
<organism evidence="2 3">
    <name type="scientific">Tuber borchii</name>
    <name type="common">White truffle</name>
    <dbReference type="NCBI Taxonomy" id="42251"/>
    <lineage>
        <taxon>Eukaryota</taxon>
        <taxon>Fungi</taxon>
        <taxon>Dikarya</taxon>
        <taxon>Ascomycota</taxon>
        <taxon>Pezizomycotina</taxon>
        <taxon>Pezizomycetes</taxon>
        <taxon>Pezizales</taxon>
        <taxon>Tuberaceae</taxon>
        <taxon>Tuber</taxon>
    </lineage>
</organism>
<protein>
    <submittedName>
        <fullName evidence="2">Uncharacterized protein</fullName>
    </submittedName>
</protein>
<feature type="region of interest" description="Disordered" evidence="1">
    <location>
        <begin position="231"/>
        <end position="260"/>
    </location>
</feature>
<reference evidence="2 3" key="1">
    <citation type="submission" date="2017-04" db="EMBL/GenBank/DDBJ databases">
        <title>Draft genome sequence of Tuber borchii Vittad., a whitish edible truffle.</title>
        <authorList>
            <consortium name="DOE Joint Genome Institute"/>
            <person name="Murat C."/>
            <person name="Kuo A."/>
            <person name="Barry K.W."/>
            <person name="Clum A."/>
            <person name="Dockter R.B."/>
            <person name="Fauchery L."/>
            <person name="Iotti M."/>
            <person name="Kohler A."/>
            <person name="Labutti K."/>
            <person name="Lindquist E.A."/>
            <person name="Lipzen A."/>
            <person name="Ohm R.A."/>
            <person name="Wang M."/>
            <person name="Grigoriev I.V."/>
            <person name="Zambonelli A."/>
            <person name="Martin F.M."/>
        </authorList>
    </citation>
    <scope>NUCLEOTIDE SEQUENCE [LARGE SCALE GENOMIC DNA]</scope>
    <source>
        <strain evidence="2 3">Tbo3840</strain>
    </source>
</reference>
<evidence type="ECO:0000313" key="2">
    <source>
        <dbReference type="EMBL" id="PUU83447.1"/>
    </source>
</evidence>